<feature type="compositionally biased region" description="Pro residues" evidence="1">
    <location>
        <begin position="191"/>
        <end position="202"/>
    </location>
</feature>
<dbReference type="OMA" id="HEVHEWR"/>
<gene>
    <name evidence="2" type="ORF">ARMOST_05409</name>
</gene>
<reference evidence="3" key="1">
    <citation type="journal article" date="2017" name="Nat. Ecol. Evol.">
        <title>Genome expansion and lineage-specific genetic innovations in the forest pathogenic fungi Armillaria.</title>
        <authorList>
            <person name="Sipos G."/>
            <person name="Prasanna A.N."/>
            <person name="Walter M.C."/>
            <person name="O'Connor E."/>
            <person name="Balint B."/>
            <person name="Krizsan K."/>
            <person name="Kiss B."/>
            <person name="Hess J."/>
            <person name="Varga T."/>
            <person name="Slot J."/>
            <person name="Riley R."/>
            <person name="Boka B."/>
            <person name="Rigling D."/>
            <person name="Barry K."/>
            <person name="Lee J."/>
            <person name="Mihaltcheva S."/>
            <person name="LaButti K."/>
            <person name="Lipzen A."/>
            <person name="Waldron R."/>
            <person name="Moloney N.M."/>
            <person name="Sperisen C."/>
            <person name="Kredics L."/>
            <person name="Vagvoelgyi C."/>
            <person name="Patrignani A."/>
            <person name="Fitzpatrick D."/>
            <person name="Nagy I."/>
            <person name="Doyle S."/>
            <person name="Anderson J.B."/>
            <person name="Grigoriev I.V."/>
            <person name="Gueldener U."/>
            <person name="Muensterkoetter M."/>
            <person name="Nagy L.G."/>
        </authorList>
    </citation>
    <scope>NUCLEOTIDE SEQUENCE [LARGE SCALE GENOMIC DNA]</scope>
    <source>
        <strain evidence="3">C18/9</strain>
    </source>
</reference>
<feature type="compositionally biased region" description="Basic and acidic residues" evidence="1">
    <location>
        <begin position="274"/>
        <end position="288"/>
    </location>
</feature>
<dbReference type="Proteomes" id="UP000219338">
    <property type="component" value="Unassembled WGS sequence"/>
</dbReference>
<proteinExistence type="predicted"/>
<name>A0A284R084_ARMOS</name>
<feature type="compositionally biased region" description="Polar residues" evidence="1">
    <location>
        <begin position="148"/>
        <end position="161"/>
    </location>
</feature>
<accession>A0A284R084</accession>
<dbReference type="OrthoDB" id="3246206at2759"/>
<dbReference type="AlphaFoldDB" id="A0A284R084"/>
<feature type="compositionally biased region" description="Low complexity" evidence="1">
    <location>
        <begin position="162"/>
        <end position="190"/>
    </location>
</feature>
<feature type="compositionally biased region" description="Polar residues" evidence="1">
    <location>
        <begin position="249"/>
        <end position="271"/>
    </location>
</feature>
<dbReference type="EMBL" id="FUEG01000003">
    <property type="protein sequence ID" value="SJL02085.1"/>
    <property type="molecule type" value="Genomic_DNA"/>
</dbReference>
<protein>
    <submittedName>
        <fullName evidence="2">Uncharacterized protein</fullName>
    </submittedName>
</protein>
<feature type="compositionally biased region" description="Low complexity" evidence="1">
    <location>
        <begin position="289"/>
        <end position="300"/>
    </location>
</feature>
<keyword evidence="3" id="KW-1185">Reference proteome</keyword>
<organism evidence="2 3">
    <name type="scientific">Armillaria ostoyae</name>
    <name type="common">Armillaria root rot fungus</name>
    <dbReference type="NCBI Taxonomy" id="47428"/>
    <lineage>
        <taxon>Eukaryota</taxon>
        <taxon>Fungi</taxon>
        <taxon>Dikarya</taxon>
        <taxon>Basidiomycota</taxon>
        <taxon>Agaricomycotina</taxon>
        <taxon>Agaricomycetes</taxon>
        <taxon>Agaricomycetidae</taxon>
        <taxon>Agaricales</taxon>
        <taxon>Marasmiineae</taxon>
        <taxon>Physalacriaceae</taxon>
        <taxon>Armillaria</taxon>
    </lineage>
</organism>
<evidence type="ECO:0000313" key="3">
    <source>
        <dbReference type="Proteomes" id="UP000219338"/>
    </source>
</evidence>
<evidence type="ECO:0000256" key="1">
    <source>
        <dbReference type="SAM" id="MobiDB-lite"/>
    </source>
</evidence>
<feature type="compositionally biased region" description="Polar residues" evidence="1">
    <location>
        <begin position="313"/>
        <end position="325"/>
    </location>
</feature>
<feature type="region of interest" description="Disordered" evidence="1">
    <location>
        <begin position="247"/>
        <end position="333"/>
    </location>
</feature>
<sequence>MPAPAVYVLAIVGTVAAGIAFKEFVYEPHIAPRLEKWAEEFIAKRKAKRRQRESLIAVPVSLPSKGKARCKRSDDGGDTDDDDKSAYELEKLIAHEVHEWRNEVDKSNSSTLRLRRNAASEQSALDQSNISIPYPALIPTHVIFNSSAPSTPTTVSDISGASPSPTSSPLPQTLPEIHLSSSRSTLRSPSPTSPPGRLPTPAPSDALSPQLASDQPFPPFTFSPSSIPSLSLSHPVDLDQEHGVELLSAPSSRPDTPFSNVSNTEYHSFSPVSDGEHLVLSDGSDHEAVVSVASSESSVSDIDEHDSDEHRSNFGSEISASSWASVGSRAPSP</sequence>
<evidence type="ECO:0000313" key="2">
    <source>
        <dbReference type="EMBL" id="SJL02085.1"/>
    </source>
</evidence>
<feature type="region of interest" description="Disordered" evidence="1">
    <location>
        <begin position="148"/>
        <end position="224"/>
    </location>
</feature>